<accession>A0A7J7H9W3</accession>
<evidence type="ECO:0000256" key="3">
    <source>
        <dbReference type="ARBA" id="ARBA00022771"/>
    </source>
</evidence>
<keyword evidence="3 10" id="KW-0863">Zinc-finger</keyword>
<dbReference type="PROSITE" id="PS51141">
    <property type="entry name" value="ZF_SBP"/>
    <property type="match status" value="1"/>
</dbReference>
<evidence type="ECO:0000259" key="12">
    <source>
        <dbReference type="PROSITE" id="PS51141"/>
    </source>
</evidence>
<dbReference type="PANTHER" id="PTHR31251">
    <property type="entry name" value="SQUAMOSA PROMOTER-BINDING-LIKE PROTEIN 4"/>
    <property type="match status" value="1"/>
</dbReference>
<keyword evidence="2" id="KW-0479">Metal-binding</keyword>
<dbReference type="InterPro" id="IPR036893">
    <property type="entry name" value="SBP_sf"/>
</dbReference>
<comment type="caution">
    <text evidence="13">The sequence shown here is derived from an EMBL/GenBank/DDBJ whole genome shotgun (WGS) entry which is preliminary data.</text>
</comment>
<evidence type="ECO:0000256" key="10">
    <source>
        <dbReference type="PROSITE-ProRule" id="PRU00470"/>
    </source>
</evidence>
<keyword evidence="14" id="KW-1185">Reference proteome</keyword>
<feature type="region of interest" description="Disordered" evidence="11">
    <location>
        <begin position="150"/>
        <end position="189"/>
    </location>
</feature>
<dbReference type="GO" id="GO:0008270">
    <property type="term" value="F:zinc ion binding"/>
    <property type="evidence" value="ECO:0007669"/>
    <property type="project" value="UniProtKB-KW"/>
</dbReference>
<dbReference type="EMBL" id="JACBKZ010000005">
    <property type="protein sequence ID" value="KAF5949742.1"/>
    <property type="molecule type" value="Genomic_DNA"/>
</dbReference>
<gene>
    <name evidence="13" type="ORF">HYC85_011735</name>
</gene>
<comment type="function">
    <text evidence="9">Probable transcriptional factor. Binds to the promoter of the SQUAMOSA gene.</text>
</comment>
<feature type="compositionally biased region" description="Basic residues" evidence="11">
    <location>
        <begin position="48"/>
        <end position="59"/>
    </location>
</feature>
<evidence type="ECO:0000256" key="5">
    <source>
        <dbReference type="ARBA" id="ARBA00023015"/>
    </source>
</evidence>
<dbReference type="FunFam" id="4.10.1100.10:FF:000001">
    <property type="entry name" value="Squamosa promoter-binding-like protein 14"/>
    <property type="match status" value="1"/>
</dbReference>
<sequence>MDSRRPNPSSLSKQKSDDFAPDDDDDSVEEEDENYASEFGISSEKGGLKKKKNKKKKVKVGFDGGSGKKRGGGGGGLSSPPPPPRCQAEKCEADLTEAKRYYRRHKVCELHAKATAAIVAGLRQRFCQQCSRFHELSEFDDTKRSCRRRLAGHNERRRKSSSESPHGGGEGCSSQRLSSELNENHCSRQADDRGRTLIAFPGNPTYKQFHIK</sequence>
<evidence type="ECO:0000256" key="4">
    <source>
        <dbReference type="ARBA" id="ARBA00022833"/>
    </source>
</evidence>
<keyword evidence="6" id="KW-0238">DNA-binding</keyword>
<dbReference type="InterPro" id="IPR004333">
    <property type="entry name" value="SBP_dom"/>
</dbReference>
<dbReference type="SUPFAM" id="SSF103612">
    <property type="entry name" value="SBT domain"/>
    <property type="match status" value="1"/>
</dbReference>
<keyword evidence="7" id="KW-0804">Transcription</keyword>
<evidence type="ECO:0000256" key="8">
    <source>
        <dbReference type="ARBA" id="ARBA00023242"/>
    </source>
</evidence>
<keyword evidence="8" id="KW-0539">Nucleus</keyword>
<feature type="compositionally biased region" description="Acidic residues" evidence="11">
    <location>
        <begin position="19"/>
        <end position="35"/>
    </location>
</feature>
<name>A0A7J7H9W3_CAMSI</name>
<organism evidence="13 14">
    <name type="scientific">Camellia sinensis</name>
    <name type="common">Tea plant</name>
    <name type="synonym">Thea sinensis</name>
    <dbReference type="NCBI Taxonomy" id="4442"/>
    <lineage>
        <taxon>Eukaryota</taxon>
        <taxon>Viridiplantae</taxon>
        <taxon>Streptophyta</taxon>
        <taxon>Embryophyta</taxon>
        <taxon>Tracheophyta</taxon>
        <taxon>Spermatophyta</taxon>
        <taxon>Magnoliopsida</taxon>
        <taxon>eudicotyledons</taxon>
        <taxon>Gunneridae</taxon>
        <taxon>Pentapetalae</taxon>
        <taxon>asterids</taxon>
        <taxon>Ericales</taxon>
        <taxon>Theaceae</taxon>
        <taxon>Camellia</taxon>
    </lineage>
</organism>
<evidence type="ECO:0000256" key="2">
    <source>
        <dbReference type="ARBA" id="ARBA00022723"/>
    </source>
</evidence>
<dbReference type="GO" id="GO:0003677">
    <property type="term" value="F:DNA binding"/>
    <property type="evidence" value="ECO:0007669"/>
    <property type="project" value="UniProtKB-KW"/>
</dbReference>
<feature type="compositionally biased region" description="Basic residues" evidence="11">
    <location>
        <begin position="150"/>
        <end position="159"/>
    </location>
</feature>
<keyword evidence="5" id="KW-0805">Transcription regulation</keyword>
<dbReference type="Proteomes" id="UP000593564">
    <property type="component" value="Unassembled WGS sequence"/>
</dbReference>
<comment type="subcellular location">
    <subcellularLocation>
        <location evidence="1">Nucleus</location>
    </subcellularLocation>
</comment>
<dbReference type="Pfam" id="PF03110">
    <property type="entry name" value="SBP"/>
    <property type="match status" value="1"/>
</dbReference>
<dbReference type="AlphaFoldDB" id="A0A7J7H9W3"/>
<proteinExistence type="predicted"/>
<evidence type="ECO:0000256" key="11">
    <source>
        <dbReference type="SAM" id="MobiDB-lite"/>
    </source>
</evidence>
<dbReference type="PANTHER" id="PTHR31251:SF169">
    <property type="entry name" value="SQUAMOSA PROMOTER-BINDING-LIKE PROTEIN 8"/>
    <property type="match status" value="1"/>
</dbReference>
<feature type="domain" description="SBP-type" evidence="12">
    <location>
        <begin position="83"/>
        <end position="160"/>
    </location>
</feature>
<evidence type="ECO:0000256" key="7">
    <source>
        <dbReference type="ARBA" id="ARBA00023163"/>
    </source>
</evidence>
<dbReference type="InterPro" id="IPR044817">
    <property type="entry name" value="SBP-like"/>
</dbReference>
<dbReference type="GO" id="GO:0005634">
    <property type="term" value="C:nucleus"/>
    <property type="evidence" value="ECO:0007669"/>
    <property type="project" value="UniProtKB-SubCell"/>
</dbReference>
<evidence type="ECO:0000313" key="13">
    <source>
        <dbReference type="EMBL" id="KAF5949742.1"/>
    </source>
</evidence>
<keyword evidence="4" id="KW-0862">Zinc</keyword>
<reference evidence="14" key="1">
    <citation type="journal article" date="2020" name="Nat. Commun.">
        <title>Genome assembly of wild tea tree DASZ reveals pedigree and selection history of tea varieties.</title>
        <authorList>
            <person name="Zhang W."/>
            <person name="Zhang Y."/>
            <person name="Qiu H."/>
            <person name="Guo Y."/>
            <person name="Wan H."/>
            <person name="Zhang X."/>
            <person name="Scossa F."/>
            <person name="Alseekh S."/>
            <person name="Zhang Q."/>
            <person name="Wang P."/>
            <person name="Xu L."/>
            <person name="Schmidt M.H."/>
            <person name="Jia X."/>
            <person name="Li D."/>
            <person name="Zhu A."/>
            <person name="Guo F."/>
            <person name="Chen W."/>
            <person name="Ni D."/>
            <person name="Usadel B."/>
            <person name="Fernie A.R."/>
            <person name="Wen W."/>
        </authorList>
    </citation>
    <scope>NUCLEOTIDE SEQUENCE [LARGE SCALE GENOMIC DNA]</scope>
    <source>
        <strain evidence="14">cv. G240</strain>
    </source>
</reference>
<feature type="compositionally biased region" description="Polar residues" evidence="11">
    <location>
        <begin position="1"/>
        <end position="13"/>
    </location>
</feature>
<feature type="region of interest" description="Disordered" evidence="11">
    <location>
        <begin position="1"/>
        <end position="88"/>
    </location>
</feature>
<reference evidence="13 14" key="2">
    <citation type="submission" date="2020-07" db="EMBL/GenBank/DDBJ databases">
        <title>Genome assembly of wild tea tree DASZ reveals pedigree and selection history of tea varieties.</title>
        <authorList>
            <person name="Zhang W."/>
        </authorList>
    </citation>
    <scope>NUCLEOTIDE SEQUENCE [LARGE SCALE GENOMIC DNA]</scope>
    <source>
        <strain evidence="14">cv. G240</strain>
        <tissue evidence="13">Leaf</tissue>
    </source>
</reference>
<evidence type="ECO:0000256" key="9">
    <source>
        <dbReference type="ARBA" id="ARBA00056472"/>
    </source>
</evidence>
<protein>
    <recommendedName>
        <fullName evidence="12">SBP-type domain-containing protein</fullName>
    </recommendedName>
</protein>
<evidence type="ECO:0000256" key="1">
    <source>
        <dbReference type="ARBA" id="ARBA00004123"/>
    </source>
</evidence>
<dbReference type="Gene3D" id="4.10.1100.10">
    <property type="entry name" value="Transcription factor, SBP-box domain"/>
    <property type="match status" value="1"/>
</dbReference>
<evidence type="ECO:0000256" key="6">
    <source>
        <dbReference type="ARBA" id="ARBA00023125"/>
    </source>
</evidence>
<evidence type="ECO:0000313" key="14">
    <source>
        <dbReference type="Proteomes" id="UP000593564"/>
    </source>
</evidence>